<dbReference type="AlphaFoldDB" id="A0A1X2GUV4"/>
<dbReference type="SMART" id="SM00717">
    <property type="entry name" value="SANT"/>
    <property type="match status" value="1"/>
</dbReference>
<dbReference type="InterPro" id="IPR001005">
    <property type="entry name" value="SANT/Myb"/>
</dbReference>
<proteinExistence type="predicted"/>
<evidence type="ECO:0000259" key="2">
    <source>
        <dbReference type="PROSITE" id="PS50090"/>
    </source>
</evidence>
<dbReference type="Proteomes" id="UP000242146">
    <property type="component" value="Unassembled WGS sequence"/>
</dbReference>
<gene>
    <name evidence="3" type="ORF">DM01DRAFT_1342734</name>
</gene>
<protein>
    <recommendedName>
        <fullName evidence="2">Myb-like domain-containing protein</fullName>
    </recommendedName>
</protein>
<sequence>MQPFLAPKPAASQEPNTIVPSCTTSVSTASLSSCPPTPLPSPGLPERKKRVRSVGRLALDDAIKQVQVHNNPEQAFQGWSEARLRAYRMIDTNPNSYYYRFNAPGEEQAKGPWTELEKQLFLDRLKELGANSQWGVFSMVIPGRVGYQCSNYYRYLIEIGELQDTNYIVDEKGKAHYLFDKKTPFGTVEKTLRTHIKHGSRKREVPKKPKKPTWQDDDTDDGEYNPRHKKKKKKSKRPY</sequence>
<comment type="caution">
    <text evidence="3">The sequence shown here is derived from an EMBL/GenBank/DDBJ whole genome shotgun (WGS) entry which is preliminary data.</text>
</comment>
<name>A0A1X2GUV4_9FUNG</name>
<keyword evidence="4" id="KW-1185">Reference proteome</keyword>
<dbReference type="PROSITE" id="PS50090">
    <property type="entry name" value="MYB_LIKE"/>
    <property type="match status" value="1"/>
</dbReference>
<dbReference type="OrthoDB" id="6781668at2759"/>
<feature type="domain" description="Myb-like" evidence="2">
    <location>
        <begin position="105"/>
        <end position="157"/>
    </location>
</feature>
<feature type="region of interest" description="Disordered" evidence="1">
    <location>
        <begin position="194"/>
        <end position="239"/>
    </location>
</feature>
<evidence type="ECO:0000313" key="3">
    <source>
        <dbReference type="EMBL" id="ORX61804.1"/>
    </source>
</evidence>
<feature type="compositionally biased region" description="Basic residues" evidence="1">
    <location>
        <begin position="227"/>
        <end position="239"/>
    </location>
</feature>
<feature type="compositionally biased region" description="Polar residues" evidence="1">
    <location>
        <begin position="13"/>
        <end position="29"/>
    </location>
</feature>
<evidence type="ECO:0000256" key="1">
    <source>
        <dbReference type="SAM" id="MobiDB-lite"/>
    </source>
</evidence>
<dbReference type="STRING" id="101127.A0A1X2GUV4"/>
<accession>A0A1X2GUV4</accession>
<feature type="region of interest" description="Disordered" evidence="1">
    <location>
        <begin position="1"/>
        <end position="49"/>
    </location>
</feature>
<evidence type="ECO:0000313" key="4">
    <source>
        <dbReference type="Proteomes" id="UP000242146"/>
    </source>
</evidence>
<dbReference type="Pfam" id="PF00249">
    <property type="entry name" value="Myb_DNA-binding"/>
    <property type="match status" value="1"/>
</dbReference>
<reference evidence="3 4" key="1">
    <citation type="submission" date="2016-07" db="EMBL/GenBank/DDBJ databases">
        <title>Pervasive Adenine N6-methylation of Active Genes in Fungi.</title>
        <authorList>
            <consortium name="DOE Joint Genome Institute"/>
            <person name="Mondo S.J."/>
            <person name="Dannebaum R.O."/>
            <person name="Kuo R.C."/>
            <person name="Labutti K."/>
            <person name="Haridas S."/>
            <person name="Kuo A."/>
            <person name="Salamov A."/>
            <person name="Ahrendt S.R."/>
            <person name="Lipzen A."/>
            <person name="Sullivan W."/>
            <person name="Andreopoulos W.B."/>
            <person name="Clum A."/>
            <person name="Lindquist E."/>
            <person name="Daum C."/>
            <person name="Ramamoorthy G.K."/>
            <person name="Gryganskyi A."/>
            <person name="Culley D."/>
            <person name="Magnuson J.K."/>
            <person name="James T.Y."/>
            <person name="O'Malley M.A."/>
            <person name="Stajich J.E."/>
            <person name="Spatafora J.W."/>
            <person name="Visel A."/>
            <person name="Grigoriev I.V."/>
        </authorList>
    </citation>
    <scope>NUCLEOTIDE SEQUENCE [LARGE SCALE GENOMIC DNA]</scope>
    <source>
        <strain evidence="3 4">NRRL 3301</strain>
    </source>
</reference>
<organism evidence="3 4">
    <name type="scientific">Hesseltinella vesiculosa</name>
    <dbReference type="NCBI Taxonomy" id="101127"/>
    <lineage>
        <taxon>Eukaryota</taxon>
        <taxon>Fungi</taxon>
        <taxon>Fungi incertae sedis</taxon>
        <taxon>Mucoromycota</taxon>
        <taxon>Mucoromycotina</taxon>
        <taxon>Mucoromycetes</taxon>
        <taxon>Mucorales</taxon>
        <taxon>Cunninghamellaceae</taxon>
        <taxon>Hesseltinella</taxon>
    </lineage>
</organism>
<dbReference type="Gene3D" id="1.10.10.60">
    <property type="entry name" value="Homeodomain-like"/>
    <property type="match status" value="1"/>
</dbReference>
<dbReference type="CDD" id="cd00167">
    <property type="entry name" value="SANT"/>
    <property type="match status" value="1"/>
</dbReference>
<dbReference type="EMBL" id="MCGT01000003">
    <property type="protein sequence ID" value="ORX61804.1"/>
    <property type="molecule type" value="Genomic_DNA"/>
</dbReference>
<dbReference type="SUPFAM" id="SSF46689">
    <property type="entry name" value="Homeodomain-like"/>
    <property type="match status" value="1"/>
</dbReference>
<dbReference type="InterPro" id="IPR009057">
    <property type="entry name" value="Homeodomain-like_sf"/>
</dbReference>